<organism evidence="3 4">
    <name type="scientific">Jatropha curcas</name>
    <name type="common">Barbados nut</name>
    <dbReference type="NCBI Taxonomy" id="180498"/>
    <lineage>
        <taxon>Eukaryota</taxon>
        <taxon>Viridiplantae</taxon>
        <taxon>Streptophyta</taxon>
        <taxon>Embryophyta</taxon>
        <taxon>Tracheophyta</taxon>
        <taxon>Spermatophyta</taxon>
        <taxon>Magnoliopsida</taxon>
        <taxon>eudicotyledons</taxon>
        <taxon>Gunneridae</taxon>
        <taxon>Pentapetalae</taxon>
        <taxon>rosids</taxon>
        <taxon>fabids</taxon>
        <taxon>Malpighiales</taxon>
        <taxon>Euphorbiaceae</taxon>
        <taxon>Crotonoideae</taxon>
        <taxon>Jatropheae</taxon>
        <taxon>Jatropha</taxon>
    </lineage>
</organism>
<protein>
    <recommendedName>
        <fullName evidence="2">At5g58720/SDE5-like UBA-like domain-containing protein</fullName>
    </recommendedName>
</protein>
<gene>
    <name evidence="3" type="ORF">JCGZ_23757</name>
</gene>
<proteinExistence type="predicted"/>
<feature type="region of interest" description="Disordered" evidence="1">
    <location>
        <begin position="83"/>
        <end position="104"/>
    </location>
</feature>
<feature type="domain" description="At5g58720/SDE5-like UBA-like" evidence="2">
    <location>
        <begin position="38"/>
        <end position="71"/>
    </location>
</feature>
<sequence>MGLLAGASVSCLGSSKTSASVVVINEETLLWFLVVYVMEAFDSISFEEASSACREANSDINKAAWILSNLIDGVEYPSTSGLSSSDLTSNSSFVSSSSSTSSCSSSSEEYLEVDLVKKKGFQGNNKQKRGMTVTVTFSTLLGKNYRRQAQGHFVNADSYVASLLKPNHYIKQIKWPYASYLHFYWYSAA</sequence>
<accession>A0A067LE88</accession>
<evidence type="ECO:0000313" key="3">
    <source>
        <dbReference type="EMBL" id="KDP42815.1"/>
    </source>
</evidence>
<dbReference type="Pfam" id="PF24767">
    <property type="entry name" value="UBA_At5g58720"/>
    <property type="match status" value="1"/>
</dbReference>
<evidence type="ECO:0000259" key="2">
    <source>
        <dbReference type="Pfam" id="PF24767"/>
    </source>
</evidence>
<evidence type="ECO:0000256" key="1">
    <source>
        <dbReference type="SAM" id="MobiDB-lite"/>
    </source>
</evidence>
<evidence type="ECO:0000313" key="4">
    <source>
        <dbReference type="Proteomes" id="UP000027138"/>
    </source>
</evidence>
<dbReference type="STRING" id="180498.A0A067LE88"/>
<dbReference type="InterPro" id="IPR056254">
    <property type="entry name" value="At5g58720/SDE5-like_UBA-like"/>
</dbReference>
<dbReference type="AlphaFoldDB" id="A0A067LE88"/>
<keyword evidence="4" id="KW-1185">Reference proteome</keyword>
<dbReference type="Proteomes" id="UP000027138">
    <property type="component" value="Unassembled WGS sequence"/>
</dbReference>
<dbReference type="EMBL" id="KK914286">
    <property type="protein sequence ID" value="KDP42815.1"/>
    <property type="molecule type" value="Genomic_DNA"/>
</dbReference>
<name>A0A067LE88_JATCU</name>
<reference evidence="3 4" key="1">
    <citation type="journal article" date="2014" name="PLoS ONE">
        <title>Global Analysis of Gene Expression Profiles in Physic Nut (Jatropha curcas L.) Seedlings Exposed to Salt Stress.</title>
        <authorList>
            <person name="Zhang L."/>
            <person name="Zhang C."/>
            <person name="Wu P."/>
            <person name="Chen Y."/>
            <person name="Li M."/>
            <person name="Jiang H."/>
            <person name="Wu G."/>
        </authorList>
    </citation>
    <scope>NUCLEOTIDE SEQUENCE [LARGE SCALE GENOMIC DNA]</scope>
    <source>
        <strain evidence="4">cv. GZQX0401</strain>
        <tissue evidence="3">Young leaves</tissue>
    </source>
</reference>